<dbReference type="Pfam" id="PF14748">
    <property type="entry name" value="P5CR_dimer"/>
    <property type="match status" value="1"/>
</dbReference>
<comment type="subcellular location">
    <subcellularLocation>
        <location evidence="1 9">Cytoplasm</location>
    </subcellularLocation>
</comment>
<dbReference type="InterPro" id="IPR028939">
    <property type="entry name" value="P5C_Rdtase_cat_N"/>
</dbReference>
<proteinExistence type="inferred from homology"/>
<protein>
    <recommendedName>
        <fullName evidence="9 10">Pyrroline-5-carboxylate reductase</fullName>
        <shortName evidence="9">P5C reductase</shortName>
        <shortName evidence="9">P5CR</shortName>
        <ecNumber evidence="9 10">1.5.1.2</ecNumber>
    </recommendedName>
    <alternativeName>
        <fullName evidence="9">PCA reductase</fullName>
    </alternativeName>
</protein>
<evidence type="ECO:0000256" key="10">
    <source>
        <dbReference type="NCBIfam" id="TIGR00112"/>
    </source>
</evidence>
<dbReference type="InterPro" id="IPR036291">
    <property type="entry name" value="NAD(P)-bd_dom_sf"/>
</dbReference>
<evidence type="ECO:0000313" key="15">
    <source>
        <dbReference type="EMBL" id="EFD93860.1"/>
    </source>
</evidence>
<evidence type="ECO:0000259" key="13">
    <source>
        <dbReference type="Pfam" id="PF03807"/>
    </source>
</evidence>
<dbReference type="Proteomes" id="UP000003242">
    <property type="component" value="Unassembled WGS sequence"/>
</dbReference>
<dbReference type="PANTHER" id="PTHR11645">
    <property type="entry name" value="PYRROLINE-5-CARBOXYLATE REDUCTASE"/>
    <property type="match status" value="1"/>
</dbReference>
<dbReference type="EC" id="1.5.1.2" evidence="9 10"/>
<feature type="domain" description="Pyrroline-5-carboxylate reductase catalytic N-terminal" evidence="13">
    <location>
        <begin position="4"/>
        <end position="99"/>
    </location>
</feature>
<reference evidence="17" key="1">
    <citation type="submission" date="2009-12" db="EMBL/GenBank/DDBJ databases">
        <title>Sequence of Clostridiales genomosp. BVAB3 str. UPII9-5.</title>
        <authorList>
            <person name="Madupu R."/>
            <person name="Durkin A.S."/>
            <person name="Torralba M."/>
            <person name="Methe B."/>
            <person name="Sutton G.G."/>
            <person name="Strausberg R.L."/>
            <person name="Nelson K.E."/>
        </authorList>
    </citation>
    <scope>NUCLEOTIDE SEQUENCE [LARGE SCALE GENOMIC DNA]</scope>
    <source>
        <strain evidence="17">28L</strain>
    </source>
</reference>
<dbReference type="EMBL" id="ADGP01000020">
    <property type="protein sequence ID" value="EFD93860.1"/>
    <property type="molecule type" value="Genomic_DNA"/>
</dbReference>
<dbReference type="InterPro" id="IPR053790">
    <property type="entry name" value="P5CR-like_CS"/>
</dbReference>
<organism evidence="15 17">
    <name type="scientific">Megasphaera lornae</name>
    <dbReference type="NCBI Taxonomy" id="1000568"/>
    <lineage>
        <taxon>Bacteria</taxon>
        <taxon>Bacillati</taxon>
        <taxon>Bacillota</taxon>
        <taxon>Negativicutes</taxon>
        <taxon>Veillonellales</taxon>
        <taxon>Veillonellaceae</taxon>
        <taxon>Megasphaera</taxon>
    </lineage>
</organism>
<accession>D3LVD3</accession>
<keyword evidence="5 9" id="KW-0641">Proline biosynthesis</keyword>
<dbReference type="RefSeq" id="WP_007391298.1">
    <property type="nucleotide sequence ID" value="NZ_ADGP01000020.1"/>
</dbReference>
<dbReference type="GO" id="GO:0055129">
    <property type="term" value="P:L-proline biosynthetic process"/>
    <property type="evidence" value="ECO:0007669"/>
    <property type="project" value="UniProtKB-UniRule"/>
</dbReference>
<keyword evidence="6 9" id="KW-0521">NADP</keyword>
<evidence type="ECO:0000256" key="6">
    <source>
        <dbReference type="ARBA" id="ARBA00022857"/>
    </source>
</evidence>
<dbReference type="PANTHER" id="PTHR11645:SF0">
    <property type="entry name" value="PYRROLINE-5-CARBOXYLATE REDUCTASE 3"/>
    <property type="match status" value="1"/>
</dbReference>
<dbReference type="STRING" id="699218.HMPREF0889_0257"/>
<comment type="catalytic activity">
    <reaction evidence="9">
        <text>L-proline + NAD(+) = (S)-1-pyrroline-5-carboxylate + NADH + 2 H(+)</text>
        <dbReference type="Rhea" id="RHEA:14105"/>
        <dbReference type="ChEBI" id="CHEBI:15378"/>
        <dbReference type="ChEBI" id="CHEBI:17388"/>
        <dbReference type="ChEBI" id="CHEBI:57540"/>
        <dbReference type="ChEBI" id="CHEBI:57945"/>
        <dbReference type="ChEBI" id="CHEBI:60039"/>
        <dbReference type="EC" id="1.5.1.2"/>
    </reaction>
</comment>
<evidence type="ECO:0000256" key="1">
    <source>
        <dbReference type="ARBA" id="ARBA00004496"/>
    </source>
</evidence>
<keyword evidence="3 9" id="KW-0963">Cytoplasm</keyword>
<keyword evidence="4 9" id="KW-0028">Amino-acid biosynthesis</keyword>
<evidence type="ECO:0000256" key="3">
    <source>
        <dbReference type="ARBA" id="ARBA00022490"/>
    </source>
</evidence>
<dbReference type="HAMAP" id="MF_01925">
    <property type="entry name" value="P5C_reductase"/>
    <property type="match status" value="1"/>
</dbReference>
<evidence type="ECO:0000313" key="16">
    <source>
        <dbReference type="EMBL" id="EGL39926.1"/>
    </source>
</evidence>
<dbReference type="Proteomes" id="UP000004018">
    <property type="component" value="Unassembled WGS sequence"/>
</dbReference>
<dbReference type="NCBIfam" id="TIGR00112">
    <property type="entry name" value="proC"/>
    <property type="match status" value="1"/>
</dbReference>
<feature type="domain" description="Pyrroline-5-carboxylate reductase dimerisation" evidence="14">
    <location>
        <begin position="162"/>
        <end position="266"/>
    </location>
</feature>
<dbReference type="GO" id="GO:0005737">
    <property type="term" value="C:cytoplasm"/>
    <property type="evidence" value="ECO:0007669"/>
    <property type="project" value="UniProtKB-SubCell"/>
</dbReference>
<reference evidence="15" key="2">
    <citation type="submission" date="2009-12" db="EMBL/GenBank/DDBJ databases">
        <authorList>
            <person name="Madupu R."/>
            <person name="Durkin A.S."/>
            <person name="Torralba M."/>
            <person name="Methe B."/>
            <person name="Sutton G.G."/>
            <person name="Strausberg R.L."/>
            <person name="Nelson K.E."/>
        </authorList>
    </citation>
    <scope>NUCLEOTIDE SEQUENCE</scope>
    <source>
        <strain evidence="15">28L</strain>
    </source>
</reference>
<dbReference type="InterPro" id="IPR008927">
    <property type="entry name" value="6-PGluconate_DH-like_C_sf"/>
</dbReference>
<name>D3LVD3_9FIRM</name>
<comment type="function">
    <text evidence="8 9">Catalyzes the reduction of 1-pyrroline-5-carboxylate (PCA) to L-proline.</text>
</comment>
<keyword evidence="7 9" id="KW-0560">Oxidoreductase</keyword>
<dbReference type="FunFam" id="3.40.50.720:FF:000190">
    <property type="entry name" value="Pyrroline-5-carboxylate reductase"/>
    <property type="match status" value="1"/>
</dbReference>
<dbReference type="SUPFAM" id="SSF48179">
    <property type="entry name" value="6-phosphogluconate dehydrogenase C-terminal domain-like"/>
    <property type="match status" value="1"/>
</dbReference>
<dbReference type="OrthoDB" id="9805754at2"/>
<dbReference type="Gene3D" id="1.10.3730.10">
    <property type="entry name" value="ProC C-terminal domain-like"/>
    <property type="match status" value="1"/>
</dbReference>
<dbReference type="EMBL" id="AFIJ01000032">
    <property type="protein sequence ID" value="EGL39926.1"/>
    <property type="molecule type" value="Genomic_DNA"/>
</dbReference>
<dbReference type="AlphaFoldDB" id="D3LVD3"/>
<comment type="catalytic activity">
    <reaction evidence="9 12">
        <text>L-proline + NADP(+) = (S)-1-pyrroline-5-carboxylate + NADPH + 2 H(+)</text>
        <dbReference type="Rhea" id="RHEA:14109"/>
        <dbReference type="ChEBI" id="CHEBI:15378"/>
        <dbReference type="ChEBI" id="CHEBI:17388"/>
        <dbReference type="ChEBI" id="CHEBI:57783"/>
        <dbReference type="ChEBI" id="CHEBI:58349"/>
        <dbReference type="ChEBI" id="CHEBI:60039"/>
        <dbReference type="EC" id="1.5.1.2"/>
    </reaction>
</comment>
<keyword evidence="18" id="KW-1185">Reference proteome</keyword>
<dbReference type="Gene3D" id="3.40.50.720">
    <property type="entry name" value="NAD(P)-binding Rossmann-like Domain"/>
    <property type="match status" value="1"/>
</dbReference>
<reference evidence="16 18" key="3">
    <citation type="submission" date="2011-04" db="EMBL/GenBank/DDBJ databases">
        <authorList>
            <person name="Harkins D.M."/>
            <person name="Madupu R."/>
            <person name="Durkin A.S."/>
            <person name="Torralba M."/>
            <person name="Methe B."/>
            <person name="Sutton G.G."/>
            <person name="Nelson K.E."/>
        </authorList>
    </citation>
    <scope>NUCLEOTIDE SEQUENCE [LARGE SCALE GENOMIC DNA]</scope>
    <source>
        <strain evidence="16 18">UPII 199-6</strain>
    </source>
</reference>
<evidence type="ECO:0000259" key="14">
    <source>
        <dbReference type="Pfam" id="PF14748"/>
    </source>
</evidence>
<dbReference type="FunFam" id="1.10.3730.10:FF:000001">
    <property type="entry name" value="Pyrroline-5-carboxylate reductase"/>
    <property type="match status" value="1"/>
</dbReference>
<comment type="caution">
    <text evidence="15">The sequence shown here is derived from an EMBL/GenBank/DDBJ whole genome shotgun (WGS) entry which is preliminary data.</text>
</comment>
<dbReference type="InterPro" id="IPR000304">
    <property type="entry name" value="Pyrroline-COOH_reductase"/>
</dbReference>
<dbReference type="eggNOG" id="COG0345">
    <property type="taxonomic scope" value="Bacteria"/>
</dbReference>
<dbReference type="GO" id="GO:0004735">
    <property type="term" value="F:pyrroline-5-carboxylate reductase activity"/>
    <property type="evidence" value="ECO:0007669"/>
    <property type="project" value="UniProtKB-UniRule"/>
</dbReference>
<evidence type="ECO:0000256" key="8">
    <source>
        <dbReference type="ARBA" id="ARBA00058118"/>
    </source>
</evidence>
<dbReference type="PROSITE" id="PS00521">
    <property type="entry name" value="P5CR"/>
    <property type="match status" value="1"/>
</dbReference>
<evidence type="ECO:0000256" key="9">
    <source>
        <dbReference type="HAMAP-Rule" id="MF_01925"/>
    </source>
</evidence>
<gene>
    <name evidence="9 15" type="primary">proC</name>
    <name evidence="15" type="ORF">HMPREF0889_0257</name>
    <name evidence="16" type="ORF">HMPREF1039_0318</name>
</gene>
<comment type="pathway">
    <text evidence="9 12">Amino-acid biosynthesis; L-proline biosynthesis; L-proline from L-glutamate 5-semialdehyde: step 1/1.</text>
</comment>
<dbReference type="PIRSF" id="PIRSF000193">
    <property type="entry name" value="Pyrrol-5-carb_rd"/>
    <property type="match status" value="1"/>
</dbReference>
<dbReference type="InterPro" id="IPR029036">
    <property type="entry name" value="P5CR_dimer"/>
</dbReference>
<comment type="similarity">
    <text evidence="2 9 12">Belongs to the pyrroline-5-carboxylate reductase family.</text>
</comment>
<dbReference type="Pfam" id="PF03807">
    <property type="entry name" value="F420_oxidored"/>
    <property type="match status" value="1"/>
</dbReference>
<evidence type="ECO:0000256" key="5">
    <source>
        <dbReference type="ARBA" id="ARBA00022650"/>
    </source>
</evidence>
<evidence type="ECO:0000256" key="7">
    <source>
        <dbReference type="ARBA" id="ARBA00023002"/>
    </source>
</evidence>
<evidence type="ECO:0000256" key="4">
    <source>
        <dbReference type="ARBA" id="ARBA00022605"/>
    </source>
</evidence>
<evidence type="ECO:0000313" key="18">
    <source>
        <dbReference type="Proteomes" id="UP000004018"/>
    </source>
</evidence>
<evidence type="ECO:0000313" key="17">
    <source>
        <dbReference type="Proteomes" id="UP000003242"/>
    </source>
</evidence>
<dbReference type="UniPathway" id="UPA00098">
    <property type="reaction ID" value="UER00361"/>
</dbReference>
<evidence type="ECO:0000256" key="11">
    <source>
        <dbReference type="PIRSR" id="PIRSR000193-1"/>
    </source>
</evidence>
<evidence type="ECO:0000256" key="2">
    <source>
        <dbReference type="ARBA" id="ARBA00005525"/>
    </source>
</evidence>
<dbReference type="SUPFAM" id="SSF51735">
    <property type="entry name" value="NAD(P)-binding Rossmann-fold domains"/>
    <property type="match status" value="1"/>
</dbReference>
<evidence type="ECO:0000256" key="12">
    <source>
        <dbReference type="RuleBase" id="RU003903"/>
    </source>
</evidence>
<sequence>MFNTVGVCGVGNMGKAIIKGIAASGLMKPEQLWIYNIHTEKAEAFAASTGVQVARTPAELAAHAEAIIMAVKPAVIPQALQAIGPFITSHTVLISIAAGVTLSRLEAELPAAAKVVRVMPNTPSMVGEGMAALAVNEQLGAAETAAAVALFRSFGKAEVVKEALMDAVCGVSGSGPAYVYLFIEALADGAVQEGMPRELAYTFAAQTVLGAAKMVLSTGEHPGVLKDAVCSPGGTTITAVHALEEGGLRATVAKAVICAAEKNREL</sequence>
<feature type="binding site" evidence="11">
    <location>
        <begin position="70"/>
        <end position="73"/>
    </location>
    <ligand>
        <name>NADP(+)</name>
        <dbReference type="ChEBI" id="CHEBI:58349"/>
    </ligand>
</feature>